<feature type="compositionally biased region" description="Polar residues" evidence="8">
    <location>
        <begin position="15"/>
        <end position="26"/>
    </location>
</feature>
<dbReference type="PROSITE" id="PS00972">
    <property type="entry name" value="USP_1"/>
    <property type="match status" value="1"/>
</dbReference>
<name>A0A8K0L6F1_9PEZI</name>
<dbReference type="InterPro" id="IPR044635">
    <property type="entry name" value="UBP14-like"/>
</dbReference>
<evidence type="ECO:0000256" key="8">
    <source>
        <dbReference type="SAM" id="MobiDB-lite"/>
    </source>
</evidence>
<reference evidence="10" key="1">
    <citation type="submission" date="2021-07" db="EMBL/GenBank/DDBJ databases">
        <title>Elsinoe batatas strain:CRI-CJ2 Genome sequencing and assembly.</title>
        <authorList>
            <person name="Huang L."/>
        </authorList>
    </citation>
    <scope>NUCLEOTIDE SEQUENCE</scope>
    <source>
        <strain evidence="10">CRI-CJ2</strain>
    </source>
</reference>
<comment type="caution">
    <text evidence="10">The sequence shown here is derived from an EMBL/GenBank/DDBJ whole genome shotgun (WGS) entry which is preliminary data.</text>
</comment>
<keyword evidence="3" id="KW-0645">Protease</keyword>
<feature type="compositionally biased region" description="Pro residues" evidence="8">
    <location>
        <begin position="1223"/>
        <end position="1236"/>
    </location>
</feature>
<feature type="region of interest" description="Disordered" evidence="8">
    <location>
        <begin position="1"/>
        <end position="30"/>
    </location>
</feature>
<dbReference type="PANTHER" id="PTHR43982">
    <property type="entry name" value="UBIQUITIN CARBOXYL-TERMINAL HYDROLASE"/>
    <property type="match status" value="1"/>
</dbReference>
<dbReference type="Pfam" id="PF00443">
    <property type="entry name" value="UCH"/>
    <property type="match status" value="1"/>
</dbReference>
<dbReference type="InterPro" id="IPR028889">
    <property type="entry name" value="USP"/>
</dbReference>
<feature type="region of interest" description="Disordered" evidence="8">
    <location>
        <begin position="1209"/>
        <end position="1255"/>
    </location>
</feature>
<feature type="domain" description="USP" evidence="9">
    <location>
        <begin position="609"/>
        <end position="1184"/>
    </location>
</feature>
<accession>A0A8K0L6F1</accession>
<dbReference type="PANTHER" id="PTHR43982:SF6">
    <property type="entry name" value="UBIQUITIN CARBOXYL-TERMINAL HYDROLASE 2-RELATED"/>
    <property type="match status" value="1"/>
</dbReference>
<dbReference type="AlphaFoldDB" id="A0A8K0L6F1"/>
<gene>
    <name evidence="10" type="ORF">KVT40_002193</name>
</gene>
<dbReference type="InterPro" id="IPR018200">
    <property type="entry name" value="USP_CS"/>
</dbReference>
<feature type="region of interest" description="Disordered" evidence="8">
    <location>
        <begin position="802"/>
        <end position="855"/>
    </location>
</feature>
<dbReference type="GO" id="GO:0061136">
    <property type="term" value="P:regulation of proteasomal protein catabolic process"/>
    <property type="evidence" value="ECO:0007669"/>
    <property type="project" value="TreeGrafter"/>
</dbReference>
<dbReference type="InterPro" id="IPR038765">
    <property type="entry name" value="Papain-like_cys_pep_sf"/>
</dbReference>
<evidence type="ECO:0000256" key="3">
    <source>
        <dbReference type="ARBA" id="ARBA00022670"/>
    </source>
</evidence>
<dbReference type="GO" id="GO:0070628">
    <property type="term" value="F:proteasome binding"/>
    <property type="evidence" value="ECO:0007669"/>
    <property type="project" value="TreeGrafter"/>
</dbReference>
<dbReference type="OrthoDB" id="2420415at2759"/>
<keyword evidence="5" id="KW-0378">Hydrolase</keyword>
<feature type="coiled-coil region" evidence="7">
    <location>
        <begin position="1079"/>
        <end position="1106"/>
    </location>
</feature>
<dbReference type="Proteomes" id="UP000809789">
    <property type="component" value="Unassembled WGS sequence"/>
</dbReference>
<evidence type="ECO:0000256" key="7">
    <source>
        <dbReference type="SAM" id="Coils"/>
    </source>
</evidence>
<keyword evidence="6" id="KW-0788">Thiol protease</keyword>
<protein>
    <recommendedName>
        <fullName evidence="2">ubiquitinyl hydrolase 1</fullName>
        <ecNumber evidence="2">3.4.19.12</ecNumber>
    </recommendedName>
</protein>
<dbReference type="Pfam" id="PF13446">
    <property type="entry name" value="RPT"/>
    <property type="match status" value="3"/>
</dbReference>
<feature type="region of interest" description="Disordered" evidence="8">
    <location>
        <begin position="707"/>
        <end position="781"/>
    </location>
</feature>
<organism evidence="10 11">
    <name type="scientific">Elsinoe batatas</name>
    <dbReference type="NCBI Taxonomy" id="2601811"/>
    <lineage>
        <taxon>Eukaryota</taxon>
        <taxon>Fungi</taxon>
        <taxon>Dikarya</taxon>
        <taxon>Ascomycota</taxon>
        <taxon>Pezizomycotina</taxon>
        <taxon>Dothideomycetes</taxon>
        <taxon>Dothideomycetidae</taxon>
        <taxon>Myriangiales</taxon>
        <taxon>Elsinoaceae</taxon>
        <taxon>Elsinoe</taxon>
    </lineage>
</organism>
<evidence type="ECO:0000256" key="5">
    <source>
        <dbReference type="ARBA" id="ARBA00022801"/>
    </source>
</evidence>
<keyword evidence="11" id="KW-1185">Reference proteome</keyword>
<dbReference type="GO" id="GO:0043161">
    <property type="term" value="P:proteasome-mediated ubiquitin-dependent protein catabolic process"/>
    <property type="evidence" value="ECO:0007669"/>
    <property type="project" value="InterPro"/>
</dbReference>
<sequence length="1255" mass="142613">MGFAPPEFNADHFTGQGNTTSRSSKPGKTAPRLLHDAVLLDVHHSTRYFDILADPAPQYLNGKDYPATRPAQACDHNYALNLSRTKLPGTDYRPAAGDAFWVQAVCRKCRGHIHIDLKYSSTGRRPCPNNDYPLHHFVRQHAATGTEYTFLCSSPDCGAVVNLKYLRRLVTDEDVDLITNPKFLRKRYDDAIEKHGAHRGFILATGVSTLWKLRRYVRDSLKPDGIEKRVPLENKRYLESFAADCDEVFERLGFRKEVQEDDAVWALPQTDPEGTDGHRVYLENWDMELQILIDQFVERFKELHPCADYVWHDARPEMSRLLSTQSYSKSVSSKLEENPNGQDHPYYASLGAMRDFGDDLIIFAYERQVDCDPQNGPYYFDCLQDLAHGRQSEQMVMKTSFLEEQGVVGQKAIAEAYGFFSIDMKSNLTDQMIVDRYKSRMEDTAASQRPVARTMLKRIGSLRSSRLLLDTASDTIDNYEQALSWLGAEKSYPDESILTLHTAKVADNPDAVALARKAVEIIAEERNSDPLRSWLSTGEMRDSKMSVDDACAHLKISLKDVDETMLQVVFDNAKSDNPGWKTEQAIETVTKAYQKPQEGPKHDPANWPVGLTSHGNTCYLNSLLQYYFTIKPLRDLVLDFDQYKHDLSRGGKIDRVGARKVTTLEIRAYQKFVGDLHHLFERMIKDRGPSVKPEADLVCRAFLKAEDTETQTATPSRAGSPPADIGIEQPPEKPPRPHSSRMEDAPPVMPPRPPKLADEASDASSKTMGSDSSSVTLGDDHAEHKVLSNHPKDTEMQEGTVVINQPTPPDSPTIPSTIHDTDTLDIPPLPPRPSSTPVRQQTNLAKAEEAARQQQDVTEVMDEILFRLRCAIKSEGMDPQEEQLDAFRKIFYMRTSEKTLGEGGKVTSREDSAQNILLNIPSQETDIYAALDEIFELQTIEHGDKRLKQYKTLQSLPPILQINIPRNTYDRSTGRGVKIESRIHLEETLYMDRYFEWQDTKVMDRRKATWGWRQRLDQLRAQRDLINSKERKDGKASQADVDGPTRLQAAAKFIRAVAKNNEALASLDLPPVELDESIAKDLDALAEAQRIQLNTIEEEMTALQTRISTNFEDLKEIKYRLFAVFFHRGGYGHGHYWTNIRDFRNDTWRQYNDEKVEEFTKLNEIFDAKDWQHGTPTYAVYVREDEDITQLVQPVCRDPEQPMNMKIEAKGEPVDEVMQDAPPAAPPAPNYPPPKPQTDGNIKMENGTLHQDTKW</sequence>
<dbReference type="SUPFAM" id="SSF54001">
    <property type="entry name" value="Cysteine proteinases"/>
    <property type="match status" value="1"/>
</dbReference>
<dbReference type="GO" id="GO:0016579">
    <property type="term" value="P:protein deubiquitination"/>
    <property type="evidence" value="ECO:0007669"/>
    <property type="project" value="InterPro"/>
</dbReference>
<evidence type="ECO:0000256" key="6">
    <source>
        <dbReference type="ARBA" id="ARBA00022807"/>
    </source>
</evidence>
<feature type="compositionally biased region" description="Polar residues" evidence="8">
    <location>
        <begin position="762"/>
        <end position="776"/>
    </location>
</feature>
<dbReference type="PROSITE" id="PS50235">
    <property type="entry name" value="USP_3"/>
    <property type="match status" value="1"/>
</dbReference>
<dbReference type="PROSITE" id="PS00973">
    <property type="entry name" value="USP_2"/>
    <property type="match status" value="1"/>
</dbReference>
<comment type="catalytic activity">
    <reaction evidence="1">
        <text>Thiol-dependent hydrolysis of ester, thioester, amide, peptide and isopeptide bonds formed by the C-terminal Gly of ubiquitin (a 76-residue protein attached to proteins as an intracellular targeting signal).</text>
        <dbReference type="EC" id="3.4.19.12"/>
    </reaction>
</comment>
<dbReference type="EMBL" id="JAESVG020000002">
    <property type="protein sequence ID" value="KAG8630574.1"/>
    <property type="molecule type" value="Genomic_DNA"/>
</dbReference>
<evidence type="ECO:0000313" key="10">
    <source>
        <dbReference type="EMBL" id="KAG8630574.1"/>
    </source>
</evidence>
<dbReference type="EC" id="3.4.19.12" evidence="2"/>
<keyword evidence="4" id="KW-0833">Ubl conjugation pathway</keyword>
<keyword evidence="7" id="KW-0175">Coiled coil</keyword>
<feature type="compositionally biased region" description="Basic and acidic residues" evidence="8">
    <location>
        <begin position="730"/>
        <end position="744"/>
    </location>
</feature>
<dbReference type="Gene3D" id="3.90.70.10">
    <property type="entry name" value="Cysteine proteinases"/>
    <property type="match status" value="2"/>
</dbReference>
<dbReference type="InterPro" id="IPR025305">
    <property type="entry name" value="UCH_repeat_domain"/>
</dbReference>
<proteinExistence type="predicted"/>
<dbReference type="InterPro" id="IPR001394">
    <property type="entry name" value="Peptidase_C19_UCH"/>
</dbReference>
<evidence type="ECO:0000256" key="2">
    <source>
        <dbReference type="ARBA" id="ARBA00012759"/>
    </source>
</evidence>
<dbReference type="GO" id="GO:0004843">
    <property type="term" value="F:cysteine-type deubiquitinase activity"/>
    <property type="evidence" value="ECO:0007669"/>
    <property type="project" value="UniProtKB-EC"/>
</dbReference>
<evidence type="ECO:0000313" key="11">
    <source>
        <dbReference type="Proteomes" id="UP000809789"/>
    </source>
</evidence>
<evidence type="ECO:0000259" key="9">
    <source>
        <dbReference type="PROSITE" id="PS50235"/>
    </source>
</evidence>
<evidence type="ECO:0000256" key="1">
    <source>
        <dbReference type="ARBA" id="ARBA00000707"/>
    </source>
</evidence>
<evidence type="ECO:0000256" key="4">
    <source>
        <dbReference type="ARBA" id="ARBA00022786"/>
    </source>
</evidence>